<dbReference type="PANTHER" id="PTHR24148">
    <property type="entry name" value="ANKYRIN REPEAT DOMAIN-CONTAINING PROTEIN 39 HOMOLOG-RELATED"/>
    <property type="match status" value="1"/>
</dbReference>
<keyword evidence="4" id="KW-1185">Reference proteome</keyword>
<dbReference type="EMBL" id="MUNK01000023">
    <property type="protein sequence ID" value="OTA37178.1"/>
    <property type="molecule type" value="Genomic_DNA"/>
</dbReference>
<organism evidence="3 4">
    <name type="scientific">Hortaea werneckii EXF-2000</name>
    <dbReference type="NCBI Taxonomy" id="1157616"/>
    <lineage>
        <taxon>Eukaryota</taxon>
        <taxon>Fungi</taxon>
        <taxon>Dikarya</taxon>
        <taxon>Ascomycota</taxon>
        <taxon>Pezizomycotina</taxon>
        <taxon>Dothideomycetes</taxon>
        <taxon>Dothideomycetidae</taxon>
        <taxon>Mycosphaerellales</taxon>
        <taxon>Teratosphaeriaceae</taxon>
        <taxon>Hortaea</taxon>
    </lineage>
</organism>
<dbReference type="Pfam" id="PF26639">
    <property type="entry name" value="Het-6_barrel"/>
    <property type="match status" value="1"/>
</dbReference>
<dbReference type="Pfam" id="PF06985">
    <property type="entry name" value="HET"/>
    <property type="match status" value="1"/>
</dbReference>
<name>A0A1Z5TMH2_HORWE</name>
<dbReference type="InterPro" id="IPR010730">
    <property type="entry name" value="HET"/>
</dbReference>
<sequence length="546" mass="61717">MSPADLVDRHAPLQDEQDTPLDRSNGLSSGSLKYPYRPLDKESLEIRLLTIYPTTDPSEVPVKCSLSHANLGKEPKPNYETISYAWGTSKERKTIVVDDFSLEVPVSAERAIRRMRLRDQSRVLWIDAVCVNQADTNEKNHQVGINTLQGLIWLGEADDSTEKALESIETAYADSCAETNSSGDLYTKVVYGGSPGILQPVGFTPDFAALIQFFKLPWFRRRWVIQEALLAPSSQCIIGNLELSWATIVRGTVWIIHKARMLPGSNCFLEAATRVLKIWLMAEKKQAGGHISLNTIMLSSLGSEVGDERDTVYALLGLWLKLQHQTKLHPLLAPDYHKSPDAVVCDATRYSAAVDSDLIHFRSLDHRCNPDPLEKKLPSWAASWYRVHDLTCDTINFSLVFNAHGRNWRRHFRPPSEDSSRILSGYADWFKYLRRENYWPPHWSMVDESGAATLRNASRYDSAFWDVCRNRVLFATETGRLGVGPQTMKENDLASILYGCPYPVILRRCPNCDLHEFIGVAYVEGIMFGQAVEDPEAKEDVTFHLQ</sequence>
<feature type="compositionally biased region" description="Basic and acidic residues" evidence="1">
    <location>
        <begin position="1"/>
        <end position="13"/>
    </location>
</feature>
<dbReference type="Proteomes" id="UP000194280">
    <property type="component" value="Unassembled WGS sequence"/>
</dbReference>
<dbReference type="OrthoDB" id="3553147at2759"/>
<evidence type="ECO:0000313" key="3">
    <source>
        <dbReference type="EMBL" id="OTA37178.1"/>
    </source>
</evidence>
<dbReference type="PANTHER" id="PTHR24148:SF82">
    <property type="entry name" value="HETEROKARYON INCOMPATIBILITY DOMAIN-CONTAINING PROTEIN"/>
    <property type="match status" value="1"/>
</dbReference>
<dbReference type="AlphaFoldDB" id="A0A1Z5TMH2"/>
<feature type="domain" description="Heterokaryon incompatibility" evidence="2">
    <location>
        <begin position="79"/>
        <end position="227"/>
    </location>
</feature>
<feature type="region of interest" description="Disordered" evidence="1">
    <location>
        <begin position="1"/>
        <end position="34"/>
    </location>
</feature>
<protein>
    <recommendedName>
        <fullName evidence="2">Heterokaryon incompatibility domain-containing protein</fullName>
    </recommendedName>
</protein>
<evidence type="ECO:0000313" key="4">
    <source>
        <dbReference type="Proteomes" id="UP000194280"/>
    </source>
</evidence>
<comment type="caution">
    <text evidence="3">The sequence shown here is derived from an EMBL/GenBank/DDBJ whole genome shotgun (WGS) entry which is preliminary data.</text>
</comment>
<dbReference type="InterPro" id="IPR052895">
    <property type="entry name" value="HetReg/Transcr_Mod"/>
</dbReference>
<dbReference type="VEuPathDB" id="FungiDB:BTJ68_02966"/>
<evidence type="ECO:0000256" key="1">
    <source>
        <dbReference type="SAM" id="MobiDB-lite"/>
    </source>
</evidence>
<proteinExistence type="predicted"/>
<accession>A0A1Z5TMH2</accession>
<gene>
    <name evidence="3" type="ORF">BTJ68_02966</name>
</gene>
<evidence type="ECO:0000259" key="2">
    <source>
        <dbReference type="Pfam" id="PF06985"/>
    </source>
</evidence>
<dbReference type="InParanoid" id="A0A1Z5TMH2"/>
<reference evidence="3 4" key="1">
    <citation type="submission" date="2017-01" db="EMBL/GenBank/DDBJ databases">
        <title>The recent genome duplication of the halophilic yeast Hortaea werneckii: insights from long-read sequencing.</title>
        <authorList>
            <person name="Sinha S."/>
            <person name="Flibotte S."/>
            <person name="Neira M."/>
            <person name="Lenassi M."/>
            <person name="Gostincar C."/>
            <person name="Stajich J.E."/>
            <person name="Nislow C.E."/>
        </authorList>
    </citation>
    <scope>NUCLEOTIDE SEQUENCE [LARGE SCALE GENOMIC DNA]</scope>
    <source>
        <strain evidence="3 4">EXF-2000</strain>
    </source>
</reference>